<sequence length="155" mass="17877">MIQLKRTDSSDTDFRNLVTELDEFLAILNGEEDTFFAQHNKTDLIRHTVVAIHEETPCGCGAIKEYEPEIMEVKRMFVHPDKRELGIATKVLNELEQWALELGYKKCILETSKELKAAISLYTKNGYNITPNYGQYKDVESSICFEKQLIKIKQS</sequence>
<keyword evidence="1 3" id="KW-0808">Transferase</keyword>
<dbReference type="OrthoDB" id="9803233at2"/>
<evidence type="ECO:0000256" key="1">
    <source>
        <dbReference type="ARBA" id="ARBA00022679"/>
    </source>
</evidence>
<dbReference type="Gene3D" id="3.40.630.30">
    <property type="match status" value="1"/>
</dbReference>
<organism evidence="3 4">
    <name type="scientific">Flavobacterium alkalisoli</name>
    <dbReference type="NCBI Taxonomy" id="2602769"/>
    <lineage>
        <taxon>Bacteria</taxon>
        <taxon>Pseudomonadati</taxon>
        <taxon>Bacteroidota</taxon>
        <taxon>Flavobacteriia</taxon>
        <taxon>Flavobacteriales</taxon>
        <taxon>Flavobacteriaceae</taxon>
        <taxon>Flavobacterium</taxon>
    </lineage>
</organism>
<dbReference type="InterPro" id="IPR016181">
    <property type="entry name" value="Acyl_CoA_acyltransferase"/>
</dbReference>
<name>A0A5B9FRG5_9FLAO</name>
<dbReference type="InterPro" id="IPR000182">
    <property type="entry name" value="GNAT_dom"/>
</dbReference>
<dbReference type="AlphaFoldDB" id="A0A5B9FRG5"/>
<dbReference type="RefSeq" id="WP_147582988.1">
    <property type="nucleotide sequence ID" value="NZ_CP042831.1"/>
</dbReference>
<dbReference type="EMBL" id="CP042831">
    <property type="protein sequence ID" value="QEE49475.1"/>
    <property type="molecule type" value="Genomic_DNA"/>
</dbReference>
<dbReference type="CDD" id="cd04301">
    <property type="entry name" value="NAT_SF"/>
    <property type="match status" value="1"/>
</dbReference>
<dbReference type="Pfam" id="PF00583">
    <property type="entry name" value="Acetyltransf_1"/>
    <property type="match status" value="1"/>
</dbReference>
<gene>
    <name evidence="3" type="ORF">FUA48_07730</name>
</gene>
<protein>
    <submittedName>
        <fullName evidence="3">GNAT family N-acetyltransferase</fullName>
    </submittedName>
</protein>
<accession>A0A5B9FRG5</accession>
<evidence type="ECO:0000313" key="3">
    <source>
        <dbReference type="EMBL" id="QEE49475.1"/>
    </source>
</evidence>
<dbReference type="Proteomes" id="UP000321222">
    <property type="component" value="Chromosome"/>
</dbReference>
<dbReference type="PANTHER" id="PTHR13947">
    <property type="entry name" value="GNAT FAMILY N-ACETYLTRANSFERASE"/>
    <property type="match status" value="1"/>
</dbReference>
<keyword evidence="4" id="KW-1185">Reference proteome</keyword>
<dbReference type="InterPro" id="IPR050769">
    <property type="entry name" value="NAT_camello-type"/>
</dbReference>
<dbReference type="SUPFAM" id="SSF55729">
    <property type="entry name" value="Acyl-CoA N-acyltransferases (Nat)"/>
    <property type="match status" value="1"/>
</dbReference>
<dbReference type="PANTHER" id="PTHR13947:SF37">
    <property type="entry name" value="LD18367P"/>
    <property type="match status" value="1"/>
</dbReference>
<feature type="domain" description="N-acetyltransferase" evidence="2">
    <location>
        <begin position="12"/>
        <end position="150"/>
    </location>
</feature>
<dbReference type="KEGG" id="fak:FUA48_07730"/>
<reference evidence="3 4" key="1">
    <citation type="submission" date="2019-08" db="EMBL/GenBank/DDBJ databases">
        <title>Flavobacterium alkalisoli sp. nov., isolated from rhizosphere soil of Suaeda salsa.</title>
        <authorList>
            <person name="Sun J.-Q."/>
            <person name="Xu L."/>
        </authorList>
    </citation>
    <scope>NUCLEOTIDE SEQUENCE [LARGE SCALE GENOMIC DNA]</scope>
    <source>
        <strain evidence="3 4">XS-5</strain>
    </source>
</reference>
<proteinExistence type="predicted"/>
<evidence type="ECO:0000313" key="4">
    <source>
        <dbReference type="Proteomes" id="UP000321222"/>
    </source>
</evidence>
<dbReference type="PROSITE" id="PS51186">
    <property type="entry name" value="GNAT"/>
    <property type="match status" value="1"/>
</dbReference>
<evidence type="ECO:0000259" key="2">
    <source>
        <dbReference type="PROSITE" id="PS51186"/>
    </source>
</evidence>
<dbReference type="GO" id="GO:0008080">
    <property type="term" value="F:N-acetyltransferase activity"/>
    <property type="evidence" value="ECO:0007669"/>
    <property type="project" value="InterPro"/>
</dbReference>